<evidence type="ECO:0000256" key="2">
    <source>
        <dbReference type="SAM" id="Phobius"/>
    </source>
</evidence>
<keyword evidence="4" id="KW-1185">Reference proteome</keyword>
<evidence type="ECO:0000313" key="4">
    <source>
        <dbReference type="Proteomes" id="UP000675940"/>
    </source>
</evidence>
<name>A0A940MMY5_9RHOB</name>
<feature type="transmembrane region" description="Helical" evidence="2">
    <location>
        <begin position="34"/>
        <end position="56"/>
    </location>
</feature>
<proteinExistence type="predicted"/>
<dbReference type="AlphaFoldDB" id="A0A940MMY5"/>
<sequence length="57" mass="5972">MKTQVSRASPPRRTSRSAYRSTVGAIAPPRPTGAAALLAFGILAVPVLLLTVVQAVW</sequence>
<gene>
    <name evidence="3" type="ORF">J5474_00500</name>
</gene>
<protein>
    <submittedName>
        <fullName evidence="3">Uncharacterized protein</fullName>
    </submittedName>
</protein>
<comment type="caution">
    <text evidence="3">The sequence shown here is derived from an EMBL/GenBank/DDBJ whole genome shotgun (WGS) entry which is preliminary data.</text>
</comment>
<keyword evidence="2" id="KW-0812">Transmembrane</keyword>
<dbReference type="RefSeq" id="WP_209358390.1">
    <property type="nucleotide sequence ID" value="NZ_JAGISH010000001.1"/>
</dbReference>
<evidence type="ECO:0000256" key="1">
    <source>
        <dbReference type="SAM" id="MobiDB-lite"/>
    </source>
</evidence>
<organism evidence="3 4">
    <name type="scientific">Sagittula salina</name>
    <dbReference type="NCBI Taxonomy" id="2820268"/>
    <lineage>
        <taxon>Bacteria</taxon>
        <taxon>Pseudomonadati</taxon>
        <taxon>Pseudomonadota</taxon>
        <taxon>Alphaproteobacteria</taxon>
        <taxon>Rhodobacterales</taxon>
        <taxon>Roseobacteraceae</taxon>
        <taxon>Sagittula</taxon>
    </lineage>
</organism>
<accession>A0A940MMY5</accession>
<feature type="region of interest" description="Disordered" evidence="1">
    <location>
        <begin position="1"/>
        <end position="24"/>
    </location>
</feature>
<reference evidence="3" key="1">
    <citation type="submission" date="2021-03" db="EMBL/GenBank/DDBJ databases">
        <title>Sagittula salina sp. nov. strain M10.9X isolated from the marine waste.</title>
        <authorList>
            <person name="Satari L."/>
            <person name="Molina-Menor E."/>
            <person name="Vidal-Verdu A."/>
            <person name="Pascual J."/>
            <person name="Pereto J."/>
            <person name="Porcar M."/>
        </authorList>
    </citation>
    <scope>NUCLEOTIDE SEQUENCE</scope>
    <source>
        <strain evidence="3">M10.9X</strain>
    </source>
</reference>
<keyword evidence="2" id="KW-1133">Transmembrane helix</keyword>
<dbReference type="EMBL" id="JAGISH010000001">
    <property type="protein sequence ID" value="MBP0480972.1"/>
    <property type="molecule type" value="Genomic_DNA"/>
</dbReference>
<keyword evidence="2" id="KW-0472">Membrane</keyword>
<evidence type="ECO:0000313" key="3">
    <source>
        <dbReference type="EMBL" id="MBP0480972.1"/>
    </source>
</evidence>
<dbReference type="Proteomes" id="UP000675940">
    <property type="component" value="Unassembled WGS sequence"/>
</dbReference>
<feature type="compositionally biased region" description="Low complexity" evidence="1">
    <location>
        <begin position="1"/>
        <end position="22"/>
    </location>
</feature>